<dbReference type="EMBL" id="CAJHJT010000012">
    <property type="protein sequence ID" value="CAD6999295.1"/>
    <property type="molecule type" value="Genomic_DNA"/>
</dbReference>
<evidence type="ECO:0000313" key="1">
    <source>
        <dbReference type="EMBL" id="CAD6999295.1"/>
    </source>
</evidence>
<protein>
    <submittedName>
        <fullName evidence="1">(Mediterranean fruit fly) hypothetical protein</fullName>
    </submittedName>
</protein>
<gene>
    <name evidence="1" type="ORF">CCAP1982_LOCUS7824</name>
</gene>
<comment type="caution">
    <text evidence="1">The sequence shown here is derived from an EMBL/GenBank/DDBJ whole genome shotgun (WGS) entry which is preliminary data.</text>
</comment>
<dbReference type="AlphaFoldDB" id="A0A811UNB3"/>
<accession>A0A811UNB3</accession>
<name>A0A811UNB3_CERCA</name>
<evidence type="ECO:0000313" key="2">
    <source>
        <dbReference type="Proteomes" id="UP000606786"/>
    </source>
</evidence>
<reference evidence="1" key="1">
    <citation type="submission" date="2020-11" db="EMBL/GenBank/DDBJ databases">
        <authorList>
            <person name="Whitehead M."/>
        </authorList>
    </citation>
    <scope>NUCLEOTIDE SEQUENCE</scope>
    <source>
        <strain evidence="1">EGII</strain>
    </source>
</reference>
<sequence length="114" mass="12756">MFIHCYLYGKPEKAQQPTAVRTDEVSSSRRACCCGDARRDVLTLRLGVGINYSYFVGASEQGSKVAMTANAQPKQLQLQRFAFKFIDVLRRLMDDGAVWFGGLVDSVSEQCKPR</sequence>
<organism evidence="1 2">
    <name type="scientific">Ceratitis capitata</name>
    <name type="common">Mediterranean fruit fly</name>
    <name type="synonym">Tephritis capitata</name>
    <dbReference type="NCBI Taxonomy" id="7213"/>
    <lineage>
        <taxon>Eukaryota</taxon>
        <taxon>Metazoa</taxon>
        <taxon>Ecdysozoa</taxon>
        <taxon>Arthropoda</taxon>
        <taxon>Hexapoda</taxon>
        <taxon>Insecta</taxon>
        <taxon>Pterygota</taxon>
        <taxon>Neoptera</taxon>
        <taxon>Endopterygota</taxon>
        <taxon>Diptera</taxon>
        <taxon>Brachycera</taxon>
        <taxon>Muscomorpha</taxon>
        <taxon>Tephritoidea</taxon>
        <taxon>Tephritidae</taxon>
        <taxon>Ceratitis</taxon>
        <taxon>Ceratitis</taxon>
    </lineage>
</organism>
<proteinExistence type="predicted"/>
<dbReference type="Proteomes" id="UP000606786">
    <property type="component" value="Unassembled WGS sequence"/>
</dbReference>
<keyword evidence="2" id="KW-1185">Reference proteome</keyword>